<evidence type="ECO:0000313" key="4">
    <source>
        <dbReference type="Proteomes" id="UP000027195"/>
    </source>
</evidence>
<feature type="compositionally biased region" description="Basic and acidic residues" evidence="1">
    <location>
        <begin position="64"/>
        <end position="74"/>
    </location>
</feature>
<dbReference type="CDD" id="cd01763">
    <property type="entry name" value="Ubl_SUMO_like"/>
    <property type="match status" value="1"/>
</dbReference>
<dbReference type="CDD" id="cd17080">
    <property type="entry name" value="Ubl_SLD2_Esc2_like"/>
    <property type="match status" value="1"/>
</dbReference>
<dbReference type="STRING" id="930990.A0A067M5T0"/>
<dbReference type="OrthoDB" id="3365399at2759"/>
<feature type="region of interest" description="Disordered" evidence="1">
    <location>
        <begin position="1"/>
        <end position="167"/>
    </location>
</feature>
<dbReference type="Proteomes" id="UP000027195">
    <property type="component" value="Unassembled WGS sequence"/>
</dbReference>
<dbReference type="InterPro" id="IPR022617">
    <property type="entry name" value="Rad60/SUMO-like_dom"/>
</dbReference>
<feature type="compositionally biased region" description="Acidic residues" evidence="1">
    <location>
        <begin position="81"/>
        <end position="90"/>
    </location>
</feature>
<name>A0A067M5T0_BOTB1</name>
<dbReference type="InterPro" id="IPR000626">
    <property type="entry name" value="Ubiquitin-like_dom"/>
</dbReference>
<sequence length="434" mass="47931">MSTRPRPRPRPRARPAIATNTSEPTASTSKSPTEKSPIGEVKDGGDADDVDAFFLRNHGPNKWKVIEEREKRLESAQPEVLEVEESDEEPTSPKKRRRGQSSRAKALPRWTQQPLRNFSSTTPDPSTIALISDEEEDSDAGPSSRVMARPKKRSRSRSLTPPPQMPAEQLLRARNAVMQTLGLEALPERSSSPTPDQAPAPSVDLSPELAAIAAQIKASAKQVDPSSLRTARGPEKVKVRVKWVDHPLMPRAQPLKTLAFMIKREDSFRELFNHSALRGGMARERLVMTYEGRLVFPGGTPDDLEIWDEAEFEAYESGAYEYIKAQRQAASEAPKKPTAEELDGIQEIMQEEDHVASRLKLSFRSARFTKPTTLSVKATATCASIVEKYLRAVDVKDVAKGKVHLEIDGEALDGESSIADADLEDGDLVEVIGL</sequence>
<keyword evidence="4" id="KW-1185">Reference proteome</keyword>
<protein>
    <recommendedName>
        <fullName evidence="2">Ubiquitin-like domain-containing protein</fullName>
    </recommendedName>
</protein>
<dbReference type="SUPFAM" id="SSF54236">
    <property type="entry name" value="Ubiquitin-like"/>
    <property type="match status" value="2"/>
</dbReference>
<evidence type="ECO:0000313" key="3">
    <source>
        <dbReference type="EMBL" id="KDQ11138.1"/>
    </source>
</evidence>
<feature type="compositionally biased region" description="Polar residues" evidence="1">
    <location>
        <begin position="110"/>
        <end position="125"/>
    </location>
</feature>
<dbReference type="EMBL" id="KL198061">
    <property type="protein sequence ID" value="KDQ11138.1"/>
    <property type="molecule type" value="Genomic_DNA"/>
</dbReference>
<proteinExistence type="predicted"/>
<dbReference type="Pfam" id="PF11976">
    <property type="entry name" value="Rad60-SLD"/>
    <property type="match status" value="1"/>
</dbReference>
<accession>A0A067M5T0</accession>
<feature type="compositionally biased region" description="Basic residues" evidence="1">
    <location>
        <begin position="1"/>
        <end position="13"/>
    </location>
</feature>
<dbReference type="HOGENOM" id="CLU_038184_0_0_1"/>
<organism evidence="3 4">
    <name type="scientific">Botryobasidium botryosum (strain FD-172 SS1)</name>
    <dbReference type="NCBI Taxonomy" id="930990"/>
    <lineage>
        <taxon>Eukaryota</taxon>
        <taxon>Fungi</taxon>
        <taxon>Dikarya</taxon>
        <taxon>Basidiomycota</taxon>
        <taxon>Agaricomycotina</taxon>
        <taxon>Agaricomycetes</taxon>
        <taxon>Cantharellales</taxon>
        <taxon>Botryobasidiaceae</taxon>
        <taxon>Botryobasidium</taxon>
    </lineage>
</organism>
<gene>
    <name evidence="3" type="ORF">BOTBODRAFT_35672</name>
</gene>
<evidence type="ECO:0000256" key="1">
    <source>
        <dbReference type="SAM" id="MobiDB-lite"/>
    </source>
</evidence>
<feature type="domain" description="Ubiquitin-like" evidence="2">
    <location>
        <begin position="359"/>
        <end position="432"/>
    </location>
</feature>
<dbReference type="AlphaFoldDB" id="A0A067M5T0"/>
<dbReference type="InParanoid" id="A0A067M5T0"/>
<feature type="compositionally biased region" description="Polar residues" evidence="1">
    <location>
        <begin position="18"/>
        <end position="31"/>
    </location>
</feature>
<dbReference type="Gene3D" id="3.10.20.90">
    <property type="entry name" value="Phosphatidylinositol 3-kinase Catalytic Subunit, Chain A, domain 1"/>
    <property type="match status" value="2"/>
</dbReference>
<reference evidence="4" key="1">
    <citation type="journal article" date="2014" name="Proc. Natl. Acad. Sci. U.S.A.">
        <title>Extensive sampling of basidiomycete genomes demonstrates inadequacy of the white-rot/brown-rot paradigm for wood decay fungi.</title>
        <authorList>
            <person name="Riley R."/>
            <person name="Salamov A.A."/>
            <person name="Brown D.W."/>
            <person name="Nagy L.G."/>
            <person name="Floudas D."/>
            <person name="Held B.W."/>
            <person name="Levasseur A."/>
            <person name="Lombard V."/>
            <person name="Morin E."/>
            <person name="Otillar R."/>
            <person name="Lindquist E.A."/>
            <person name="Sun H."/>
            <person name="LaButti K.M."/>
            <person name="Schmutz J."/>
            <person name="Jabbour D."/>
            <person name="Luo H."/>
            <person name="Baker S.E."/>
            <person name="Pisabarro A.G."/>
            <person name="Walton J.D."/>
            <person name="Blanchette R.A."/>
            <person name="Henrissat B."/>
            <person name="Martin F."/>
            <person name="Cullen D."/>
            <person name="Hibbett D.S."/>
            <person name="Grigoriev I.V."/>
        </authorList>
    </citation>
    <scope>NUCLEOTIDE SEQUENCE [LARGE SCALE GENOMIC DNA]</scope>
    <source>
        <strain evidence="4">FD-172 SS1</strain>
    </source>
</reference>
<dbReference type="PROSITE" id="PS50053">
    <property type="entry name" value="UBIQUITIN_2"/>
    <property type="match status" value="1"/>
</dbReference>
<evidence type="ECO:0000259" key="2">
    <source>
        <dbReference type="PROSITE" id="PS50053"/>
    </source>
</evidence>
<dbReference type="InterPro" id="IPR029071">
    <property type="entry name" value="Ubiquitin-like_domsf"/>
</dbReference>